<dbReference type="Proteomes" id="UP001283361">
    <property type="component" value="Unassembled WGS sequence"/>
</dbReference>
<dbReference type="AlphaFoldDB" id="A0AAE0YHJ6"/>
<sequence length="133" mass="14415">MPVSTNLNLASWTAIGQEFVHLDLMTLTLTLVGPKAMVEDSLNGVLQLILFCSRIQNTPNLRQLHGSGRYKPRATSCSQLSGQQLGQQLSNGRGSGGQLGAANWRVNPDQCGQVGLPGRGRRVECWSRRSSPD</sequence>
<dbReference type="EMBL" id="JAWDGP010006203">
    <property type="protein sequence ID" value="KAK3745632.1"/>
    <property type="molecule type" value="Genomic_DNA"/>
</dbReference>
<evidence type="ECO:0000313" key="1">
    <source>
        <dbReference type="EMBL" id="KAK3745632.1"/>
    </source>
</evidence>
<gene>
    <name evidence="1" type="ORF">RRG08_015420</name>
</gene>
<reference evidence="1" key="1">
    <citation type="journal article" date="2023" name="G3 (Bethesda)">
        <title>A reference genome for the long-term kleptoplast-retaining sea slug Elysia crispata morphotype clarki.</title>
        <authorList>
            <person name="Eastman K.E."/>
            <person name="Pendleton A.L."/>
            <person name="Shaikh M.A."/>
            <person name="Suttiyut T."/>
            <person name="Ogas R."/>
            <person name="Tomko P."/>
            <person name="Gavelis G."/>
            <person name="Widhalm J.R."/>
            <person name="Wisecaver J.H."/>
        </authorList>
    </citation>
    <scope>NUCLEOTIDE SEQUENCE</scope>
    <source>
        <strain evidence="1">ECLA1</strain>
    </source>
</reference>
<accession>A0AAE0YHJ6</accession>
<organism evidence="1 2">
    <name type="scientific">Elysia crispata</name>
    <name type="common">lettuce slug</name>
    <dbReference type="NCBI Taxonomy" id="231223"/>
    <lineage>
        <taxon>Eukaryota</taxon>
        <taxon>Metazoa</taxon>
        <taxon>Spiralia</taxon>
        <taxon>Lophotrochozoa</taxon>
        <taxon>Mollusca</taxon>
        <taxon>Gastropoda</taxon>
        <taxon>Heterobranchia</taxon>
        <taxon>Euthyneura</taxon>
        <taxon>Panpulmonata</taxon>
        <taxon>Sacoglossa</taxon>
        <taxon>Placobranchoidea</taxon>
        <taxon>Plakobranchidae</taxon>
        <taxon>Elysia</taxon>
    </lineage>
</organism>
<name>A0AAE0YHJ6_9GAST</name>
<comment type="caution">
    <text evidence="1">The sequence shown here is derived from an EMBL/GenBank/DDBJ whole genome shotgun (WGS) entry which is preliminary data.</text>
</comment>
<keyword evidence="2" id="KW-1185">Reference proteome</keyword>
<evidence type="ECO:0000313" key="2">
    <source>
        <dbReference type="Proteomes" id="UP001283361"/>
    </source>
</evidence>
<protein>
    <submittedName>
        <fullName evidence="1">Uncharacterized protein</fullName>
    </submittedName>
</protein>
<proteinExistence type="predicted"/>